<evidence type="ECO:0008006" key="5">
    <source>
        <dbReference type="Google" id="ProtNLM"/>
    </source>
</evidence>
<sequence length="616" mass="66717">MNESGPALPEPVLCLQELYHCVLSADCPRRSPAQCALLLRSCLCAPGAGGDAPGAEGDGRGYELRCVSLTVLEQLLGRLTAATGGQDFQLFAQETWALLGAGVMGTLLQQFGCEDQLVSHLSVTCAAAAVIYHLHQGFVISEWTEWCVQALRSPQCPRGPLFPSGPRVDNCVRSLTEVLRRILKGGRHELAQTFLPEFECSLSEYCCWVLSVEERSECGGSDVEWGASVSLLLDLLETLCALRSACDQQGAAFPGQCLLCLRSSTLLHLSCRPALQPALRRRLLLLLKKSLGQRLGEDWGHSGLSCRDRGLMGAGVLAVVAAGGLRGVQLEGEAYFGGTRAEGSSSSVDNVTVRALCLVLLKALELQCQSGQPEPLPLPLCLQSLWDVLPVDSCAPPCGEPHHCSRLSAVFSEQDDDMMEAAKAQLRIFLHHRQQQCALSPAALLLWSCSLGLNPHCYFLSLLRSLAFDHRVLLDFLISTETCFLEYLVLYLRLLRTDPLGFSAASSIVCPTTEEPSRGRAARTAGRTREVLLVDYSSSGEDSEEENSGRKVQEMGPCWEAAVRCLGLLLELVSRLHSKKLFPYNPSSLIKLLAEAQASVKSTAPEPATTEAHACV</sequence>
<dbReference type="InterPro" id="IPR032794">
    <property type="entry name" value="LINES_N"/>
</dbReference>
<protein>
    <recommendedName>
        <fullName evidence="5">Lines homolog 1</fullName>
    </recommendedName>
</protein>
<dbReference type="Pfam" id="PF14694">
    <property type="entry name" value="LINES_N"/>
    <property type="match status" value="1"/>
</dbReference>
<keyword evidence="4" id="KW-1185">Reference proteome</keyword>
<dbReference type="Proteomes" id="UP001497482">
    <property type="component" value="Chromosome 4"/>
</dbReference>
<feature type="domain" description="Protein Lines C-terminal" evidence="2">
    <location>
        <begin position="562"/>
        <end position="595"/>
    </location>
</feature>
<evidence type="ECO:0000259" key="2">
    <source>
        <dbReference type="Pfam" id="PF14695"/>
    </source>
</evidence>
<reference evidence="3 4" key="1">
    <citation type="submission" date="2024-04" db="EMBL/GenBank/DDBJ databases">
        <authorList>
            <person name="Waldvogel A.-M."/>
            <person name="Schoenle A."/>
        </authorList>
    </citation>
    <scope>NUCLEOTIDE SEQUENCE [LARGE SCALE GENOMIC DNA]</scope>
</reference>
<dbReference type="PANTHER" id="PTHR16057">
    <property type="entry name" value="WINS1, 2 PROTEIN"/>
    <property type="match status" value="1"/>
</dbReference>
<dbReference type="PANTHER" id="PTHR16057:SF1">
    <property type="entry name" value="PROTEIN LINES HOMOLOG 1"/>
    <property type="match status" value="1"/>
</dbReference>
<proteinExistence type="predicted"/>
<dbReference type="Pfam" id="PF14695">
    <property type="entry name" value="LINES_C"/>
    <property type="match status" value="1"/>
</dbReference>
<dbReference type="AlphaFoldDB" id="A0AAV2LLW4"/>
<dbReference type="EMBL" id="OZ035826">
    <property type="protein sequence ID" value="CAL1603350.1"/>
    <property type="molecule type" value="Genomic_DNA"/>
</dbReference>
<accession>A0AAV2LLW4</accession>
<dbReference type="InterPro" id="IPR024875">
    <property type="entry name" value="Protein_Lines"/>
</dbReference>
<feature type="domain" description="Protein Lines N-terminal" evidence="1">
    <location>
        <begin position="187"/>
        <end position="498"/>
    </location>
</feature>
<evidence type="ECO:0000259" key="1">
    <source>
        <dbReference type="Pfam" id="PF14694"/>
    </source>
</evidence>
<dbReference type="InterPro" id="IPR029415">
    <property type="entry name" value="Lines_C"/>
</dbReference>
<evidence type="ECO:0000313" key="4">
    <source>
        <dbReference type="Proteomes" id="UP001497482"/>
    </source>
</evidence>
<name>A0AAV2LLW4_KNICA</name>
<gene>
    <name evidence="3" type="ORF">KC01_LOCUS31042</name>
</gene>
<organism evidence="3 4">
    <name type="scientific">Knipowitschia caucasica</name>
    <name type="common">Caucasian dwarf goby</name>
    <name type="synonym">Pomatoschistus caucasicus</name>
    <dbReference type="NCBI Taxonomy" id="637954"/>
    <lineage>
        <taxon>Eukaryota</taxon>
        <taxon>Metazoa</taxon>
        <taxon>Chordata</taxon>
        <taxon>Craniata</taxon>
        <taxon>Vertebrata</taxon>
        <taxon>Euteleostomi</taxon>
        <taxon>Actinopterygii</taxon>
        <taxon>Neopterygii</taxon>
        <taxon>Teleostei</taxon>
        <taxon>Neoteleostei</taxon>
        <taxon>Acanthomorphata</taxon>
        <taxon>Gobiaria</taxon>
        <taxon>Gobiiformes</taxon>
        <taxon>Gobioidei</taxon>
        <taxon>Gobiidae</taxon>
        <taxon>Gobiinae</taxon>
        <taxon>Knipowitschia</taxon>
    </lineage>
</organism>
<evidence type="ECO:0000313" key="3">
    <source>
        <dbReference type="EMBL" id="CAL1603350.1"/>
    </source>
</evidence>